<dbReference type="Gene3D" id="2.30.110.10">
    <property type="entry name" value="Electron Transport, Fmn-binding Protein, Chain A"/>
    <property type="match status" value="1"/>
</dbReference>
<proteinExistence type="predicted"/>
<organism evidence="1 2">
    <name type="scientific">Pandoraea anhela</name>
    <dbReference type="NCBI Taxonomy" id="2508295"/>
    <lineage>
        <taxon>Bacteria</taxon>
        <taxon>Pseudomonadati</taxon>
        <taxon>Pseudomonadota</taxon>
        <taxon>Betaproteobacteria</taxon>
        <taxon>Burkholderiales</taxon>
        <taxon>Burkholderiaceae</taxon>
        <taxon>Pandoraea</taxon>
    </lineage>
</organism>
<dbReference type="Pfam" id="PF12900">
    <property type="entry name" value="Pyridox_ox_2"/>
    <property type="match status" value="1"/>
</dbReference>
<gene>
    <name evidence="1" type="ORF">PAN31108_02964</name>
</gene>
<keyword evidence="2" id="KW-1185">Reference proteome</keyword>
<dbReference type="RefSeq" id="WP_174994996.1">
    <property type="nucleotide sequence ID" value="NZ_CABPSB010000010.1"/>
</dbReference>
<evidence type="ECO:0000313" key="2">
    <source>
        <dbReference type="Proteomes" id="UP000406256"/>
    </source>
</evidence>
<dbReference type="PANTHER" id="PTHR34071:SF2">
    <property type="entry name" value="FLAVIN-NUCLEOTIDE-BINDING PROTEIN"/>
    <property type="match status" value="1"/>
</dbReference>
<reference evidence="1 2" key="1">
    <citation type="submission" date="2019-08" db="EMBL/GenBank/DDBJ databases">
        <authorList>
            <person name="Peeters C."/>
        </authorList>
    </citation>
    <scope>NUCLEOTIDE SEQUENCE [LARGE SCALE GENOMIC DNA]</scope>
    <source>
        <strain evidence="1 2">LMG 31108</strain>
    </source>
</reference>
<dbReference type="AlphaFoldDB" id="A0A5E4W3K3"/>
<dbReference type="SUPFAM" id="SSF50475">
    <property type="entry name" value="FMN-binding split barrel"/>
    <property type="match status" value="1"/>
</dbReference>
<dbReference type="InterPro" id="IPR024747">
    <property type="entry name" value="Pyridox_Oxase-rel"/>
</dbReference>
<evidence type="ECO:0000313" key="1">
    <source>
        <dbReference type="EMBL" id="VVE17820.1"/>
    </source>
</evidence>
<dbReference type="EMBL" id="CABPSB010000010">
    <property type="protein sequence ID" value="VVE17820.1"/>
    <property type="molecule type" value="Genomic_DNA"/>
</dbReference>
<dbReference type="InterPro" id="IPR012349">
    <property type="entry name" value="Split_barrel_FMN-bd"/>
</dbReference>
<protein>
    <submittedName>
        <fullName evidence="1">Flavin-nucleotide-binding protein</fullName>
    </submittedName>
</protein>
<dbReference type="PANTHER" id="PTHR34071">
    <property type="entry name" value="5-NITROIMIDAZOLE ANTIBIOTICS RESISTANCE PROTEIN, NIMA-FAMILY-RELATED PROTEIN-RELATED"/>
    <property type="match status" value="1"/>
</dbReference>
<dbReference type="Proteomes" id="UP000406256">
    <property type="component" value="Unassembled WGS sequence"/>
</dbReference>
<accession>A0A5E4W3K3</accession>
<sequence>MTPDYLDSEMRRADLAWTDWPAIEAFLRDELICRVAVNDVPFPYVVPQSFTFVGDAFLIHCSRFGRFSRLLRENPHVTIVVDRPVALLKAPKGQNTSLEYYSVIARCEAMTREQTHDVIAHQNEALEKFRPEKDYTPIEPGAANQIVAIRCRIESLSAKKRILADGQYSPPGQPQAPYLRYPFERGAAVSGLPEDAFDPQRFRRKQF</sequence>
<name>A0A5E4W3K3_9BURK</name>